<name>A0A1Y5HWB2_OLEAN</name>
<sequence length="252" mass="28926">MIIKPFTLYGRRYFIKLELGQSLIFIAIFILCTLLAIWQWNRAEESRLLAAQNNQQAEQKNNQLKLAGHWLEKSFLLDNRTHKGKVGYYQLGLFKPVASNKALLVNLGWLPAPILRSDIPSPKLPSGQQQITLANIPIIKPVVWTSDHWPSPVNKDWPKRIQSIDIERFELAIQQVIEEGYWQLISGKGKLINIFQSSPYLNKHKHLGYALQWLLIAIAALMVGFFSSIKEQVIEAKNDSQDSNLKDKKNDQ</sequence>
<keyword evidence="1" id="KW-0472">Membrane</keyword>
<evidence type="ECO:0000256" key="1">
    <source>
        <dbReference type="RuleBase" id="RU363076"/>
    </source>
</evidence>
<dbReference type="Pfam" id="PF02104">
    <property type="entry name" value="SURF1"/>
    <property type="match status" value="1"/>
</dbReference>
<protein>
    <recommendedName>
        <fullName evidence="1">SURF1-like protein</fullName>
    </recommendedName>
</protein>
<dbReference type="GO" id="GO:0005886">
    <property type="term" value="C:plasma membrane"/>
    <property type="evidence" value="ECO:0007669"/>
    <property type="project" value="UniProtKB-SubCell"/>
</dbReference>
<evidence type="ECO:0000313" key="3">
    <source>
        <dbReference type="Proteomes" id="UP000227088"/>
    </source>
</evidence>
<reference evidence="3" key="1">
    <citation type="journal article" date="2017" name="Proc. Natl. Acad. Sci. U.S.A.">
        <title>Simulation of Deepwater Horizon oil plume reveals substrate specialization within a complex community of hydrocarbon degraders.</title>
        <authorList>
            <person name="Hu P."/>
            <person name="Dubinsky E.A."/>
            <person name="Probst A.J."/>
            <person name="Wang J."/>
            <person name="Sieber C.M.K."/>
            <person name="Tom L.M."/>
            <person name="Gardinali P."/>
            <person name="Banfield J.F."/>
            <person name="Atlas R.M."/>
            <person name="Andersen G.L."/>
        </authorList>
    </citation>
    <scope>NUCLEOTIDE SEQUENCE [LARGE SCALE GENOMIC DNA]</scope>
</reference>
<evidence type="ECO:0000313" key="2">
    <source>
        <dbReference type="EMBL" id="OUS40063.1"/>
    </source>
</evidence>
<feature type="transmembrane region" description="Helical" evidence="1">
    <location>
        <begin position="207"/>
        <end position="229"/>
    </location>
</feature>
<dbReference type="EMBL" id="MABE01000445">
    <property type="protein sequence ID" value="OUS40063.1"/>
    <property type="molecule type" value="Genomic_DNA"/>
</dbReference>
<comment type="similarity">
    <text evidence="1">Belongs to the SURF1 family.</text>
</comment>
<dbReference type="Proteomes" id="UP000227088">
    <property type="component" value="Unassembled WGS sequence"/>
</dbReference>
<dbReference type="AlphaFoldDB" id="A0A1Y5HWB2"/>
<organism evidence="2 3">
    <name type="scientific">Oleispira antarctica</name>
    <dbReference type="NCBI Taxonomy" id="188908"/>
    <lineage>
        <taxon>Bacteria</taxon>
        <taxon>Pseudomonadati</taxon>
        <taxon>Pseudomonadota</taxon>
        <taxon>Gammaproteobacteria</taxon>
        <taxon>Oceanospirillales</taxon>
        <taxon>Oceanospirillaceae</taxon>
        <taxon>Oleispira</taxon>
    </lineage>
</organism>
<accession>A0A1Y5HWB2</accession>
<comment type="caution">
    <text evidence="2">The sequence shown here is derived from an EMBL/GenBank/DDBJ whole genome shotgun (WGS) entry which is preliminary data.</text>
</comment>
<dbReference type="CDD" id="cd06662">
    <property type="entry name" value="SURF1"/>
    <property type="match status" value="1"/>
</dbReference>
<gene>
    <name evidence="2" type="ORF">A9R00_07925</name>
</gene>
<keyword evidence="1" id="KW-1133">Transmembrane helix</keyword>
<proteinExistence type="inferred from homology"/>
<keyword evidence="1" id="KW-1003">Cell membrane</keyword>
<comment type="subcellular location">
    <subcellularLocation>
        <location evidence="1">Cell membrane</location>
        <topology evidence="1">Multi-pass membrane protein</topology>
    </subcellularLocation>
</comment>
<keyword evidence="1" id="KW-0812">Transmembrane</keyword>
<feature type="transmembrane region" description="Helical" evidence="1">
    <location>
        <begin position="20"/>
        <end position="38"/>
    </location>
</feature>
<dbReference type="InterPro" id="IPR002994">
    <property type="entry name" value="Surf1/Shy1"/>
</dbReference>